<dbReference type="Gene3D" id="3.50.50.60">
    <property type="entry name" value="FAD/NAD(P)-binding domain"/>
    <property type="match status" value="2"/>
</dbReference>
<proteinExistence type="predicted"/>
<dbReference type="GO" id="GO:0071949">
    <property type="term" value="F:FAD binding"/>
    <property type="evidence" value="ECO:0007669"/>
    <property type="project" value="InterPro"/>
</dbReference>
<dbReference type="Gene3D" id="3.30.9.80">
    <property type="match status" value="1"/>
</dbReference>
<sequence length="545" mass="61920">MGYARLEREDELMSDTDTQKTAVAEREAYFVGGGIASLAGAAFLVRDTGMLGENVHILEKREVFGGALDGRGVPEEGYVLPGGRMFNFPTYECTWNLLDSIPSLEDPETSIKAEMDEFNERYSTYAETRLVGSDQEILDVSSYGFETQHRLSMIRLLLTPEATLGDTRIEEWFSDSFFDTNFWYLWATTFAFQPWHSVAEMRRYMQRFTQEFPRLHTLSGVARTKYNQYDSIVRPLRQWLDNHGVDFRTNHTVTDLDVVPSRSGKTVETIHYEGADSTAKEIPVNSDDLVFVTNGSMTDGLSLGSMTEAPDLKSRGTSFELWRSLTEDYPELGTPSAFADHVPESKWESFTLTLREPDFLEHIVEVTREEPGNALVTFTESNWLMSIVTAAQPHFENQPDDVKVVWGYGLFPEEKGNYVEKKMEDCTGEELLEELCYHLDYTEHVDDLRETSTCISCMMPFITSQFMPRTPGDRPDVVPTGSNNLAFLGQFAEIPDDVVFTVEYSVRSAMLAVYEFLDVEKEVPPVSTHQYEPDVLLNTAKAAFR</sequence>
<dbReference type="STRING" id="662479.C440_06037"/>
<dbReference type="Proteomes" id="UP000011550">
    <property type="component" value="Unassembled WGS sequence"/>
</dbReference>
<name>M0IGC6_9EURY</name>
<dbReference type="AlphaFoldDB" id="M0IGC6"/>
<dbReference type="GO" id="GO:0006631">
    <property type="term" value="P:fatty acid metabolic process"/>
    <property type="evidence" value="ECO:0007669"/>
    <property type="project" value="InterPro"/>
</dbReference>
<dbReference type="PANTHER" id="PTHR37417">
    <property type="entry name" value="67 KDA MYOSIN-CROSS-REACTIVE ANTIGEN FAMILY PROTEIN (AFU_ORTHOLOGUE AFUA_5G09970)"/>
    <property type="match status" value="1"/>
</dbReference>
<organism evidence="1 2">
    <name type="scientific">Haloferax mucosum ATCC BAA-1512</name>
    <dbReference type="NCBI Taxonomy" id="662479"/>
    <lineage>
        <taxon>Archaea</taxon>
        <taxon>Methanobacteriati</taxon>
        <taxon>Methanobacteriota</taxon>
        <taxon>Stenosarchaea group</taxon>
        <taxon>Halobacteria</taxon>
        <taxon>Halobacteriales</taxon>
        <taxon>Haloferacaceae</taxon>
        <taxon>Haloferax</taxon>
    </lineage>
</organism>
<evidence type="ECO:0000313" key="1">
    <source>
        <dbReference type="EMBL" id="ELZ95826.1"/>
    </source>
</evidence>
<comment type="caution">
    <text evidence="1">The sequence shown here is derived from an EMBL/GenBank/DDBJ whole genome shotgun (WGS) entry which is preliminary data.</text>
</comment>
<keyword evidence="2" id="KW-1185">Reference proteome</keyword>
<dbReference type="PANTHER" id="PTHR37417:SF2">
    <property type="entry name" value="67 KDA MYOSIN-CROSS-REACTIVE ANTIGEN FAMILY PROTEIN (AFU_ORTHOLOGUE AFUA_5G09970)"/>
    <property type="match status" value="1"/>
</dbReference>
<dbReference type="InterPro" id="IPR010354">
    <property type="entry name" value="Oleate_hydratase"/>
</dbReference>
<dbReference type="InterPro" id="IPR036188">
    <property type="entry name" value="FAD/NAD-bd_sf"/>
</dbReference>
<gene>
    <name evidence="1" type="ORF">C440_06037</name>
</gene>
<dbReference type="GO" id="GO:0050151">
    <property type="term" value="F:oleate hydratase activity"/>
    <property type="evidence" value="ECO:0007669"/>
    <property type="project" value="InterPro"/>
</dbReference>
<dbReference type="PATRIC" id="fig|662479.7.peg.1220"/>
<accession>M0IGC6</accession>
<protein>
    <submittedName>
        <fullName evidence="1">Myosin-cross-reactive antigen</fullName>
    </submittedName>
</protein>
<dbReference type="Pfam" id="PF06100">
    <property type="entry name" value="MCRA"/>
    <property type="match status" value="1"/>
</dbReference>
<dbReference type="EMBL" id="AOLN01000010">
    <property type="protein sequence ID" value="ELZ95826.1"/>
    <property type="molecule type" value="Genomic_DNA"/>
</dbReference>
<evidence type="ECO:0000313" key="2">
    <source>
        <dbReference type="Proteomes" id="UP000011550"/>
    </source>
</evidence>
<reference evidence="1 2" key="1">
    <citation type="journal article" date="2014" name="PLoS Genet.">
        <title>Phylogenetically driven sequencing of extremely halophilic archaea reveals strategies for static and dynamic osmo-response.</title>
        <authorList>
            <person name="Becker E.A."/>
            <person name="Seitzer P.M."/>
            <person name="Tritt A."/>
            <person name="Larsen D."/>
            <person name="Krusor M."/>
            <person name="Yao A.I."/>
            <person name="Wu D."/>
            <person name="Madern D."/>
            <person name="Eisen J.A."/>
            <person name="Darling A.E."/>
            <person name="Facciotti M.T."/>
        </authorList>
    </citation>
    <scope>NUCLEOTIDE SEQUENCE [LARGE SCALE GENOMIC DNA]</scope>
    <source>
        <strain evidence="1 2">ATCC BAA-1512</strain>
    </source>
</reference>
<dbReference type="SUPFAM" id="SSF51905">
    <property type="entry name" value="FAD/NAD(P)-binding domain"/>
    <property type="match status" value="1"/>
</dbReference>
<dbReference type="NCBIfam" id="NF010584">
    <property type="entry name" value="PRK13977.1"/>
    <property type="match status" value="1"/>
</dbReference>